<dbReference type="SUPFAM" id="SSF56784">
    <property type="entry name" value="HAD-like"/>
    <property type="match status" value="1"/>
</dbReference>
<reference evidence="1" key="1">
    <citation type="submission" date="2020-10" db="EMBL/GenBank/DDBJ databases">
        <authorList>
            <person name="Gilroy R."/>
        </authorList>
    </citation>
    <scope>NUCLEOTIDE SEQUENCE</scope>
    <source>
        <strain evidence="1">ChiW13-3771</strain>
    </source>
</reference>
<dbReference type="AlphaFoldDB" id="A0A9D1JBP0"/>
<dbReference type="InterPro" id="IPR006379">
    <property type="entry name" value="HAD-SF_hydro_IIB"/>
</dbReference>
<dbReference type="Gene3D" id="3.40.50.1000">
    <property type="entry name" value="HAD superfamily/HAD-like"/>
    <property type="match status" value="1"/>
</dbReference>
<dbReference type="InterPro" id="IPR023214">
    <property type="entry name" value="HAD_sf"/>
</dbReference>
<dbReference type="InterPro" id="IPR036412">
    <property type="entry name" value="HAD-like_sf"/>
</dbReference>
<dbReference type="SFLD" id="SFLDG01140">
    <property type="entry name" value="C2.B:_Phosphomannomutase_and_P"/>
    <property type="match status" value="1"/>
</dbReference>
<gene>
    <name evidence="1" type="ORF">IAC96_00110</name>
</gene>
<dbReference type="Proteomes" id="UP000824201">
    <property type="component" value="Unassembled WGS sequence"/>
</dbReference>
<dbReference type="GO" id="GO:0016791">
    <property type="term" value="F:phosphatase activity"/>
    <property type="evidence" value="ECO:0007669"/>
    <property type="project" value="TreeGrafter"/>
</dbReference>
<dbReference type="GO" id="GO:0000287">
    <property type="term" value="F:magnesium ion binding"/>
    <property type="evidence" value="ECO:0007669"/>
    <property type="project" value="TreeGrafter"/>
</dbReference>
<dbReference type="SFLD" id="SFLDS00003">
    <property type="entry name" value="Haloacid_Dehalogenase"/>
    <property type="match status" value="1"/>
</dbReference>
<dbReference type="NCBIfam" id="TIGR01484">
    <property type="entry name" value="HAD-SF-IIB"/>
    <property type="match status" value="1"/>
</dbReference>
<organism evidence="1 2">
    <name type="scientific">Candidatus Fimimorpha faecalis</name>
    <dbReference type="NCBI Taxonomy" id="2840824"/>
    <lineage>
        <taxon>Bacteria</taxon>
        <taxon>Bacillati</taxon>
        <taxon>Bacillota</taxon>
        <taxon>Clostridia</taxon>
        <taxon>Eubacteriales</taxon>
        <taxon>Candidatus Fimimorpha</taxon>
    </lineage>
</organism>
<keyword evidence="1" id="KW-0378">Hydrolase</keyword>
<accession>A0A9D1JBP0</accession>
<reference evidence="1" key="2">
    <citation type="journal article" date="2021" name="PeerJ">
        <title>Extensive microbial diversity within the chicken gut microbiome revealed by metagenomics and culture.</title>
        <authorList>
            <person name="Gilroy R."/>
            <person name="Ravi A."/>
            <person name="Getino M."/>
            <person name="Pursley I."/>
            <person name="Horton D.L."/>
            <person name="Alikhan N.F."/>
            <person name="Baker D."/>
            <person name="Gharbi K."/>
            <person name="Hall N."/>
            <person name="Watson M."/>
            <person name="Adriaenssens E.M."/>
            <person name="Foster-Nyarko E."/>
            <person name="Jarju S."/>
            <person name="Secka A."/>
            <person name="Antonio M."/>
            <person name="Oren A."/>
            <person name="Chaudhuri R.R."/>
            <person name="La Ragione R."/>
            <person name="Hildebrand F."/>
            <person name="Pallen M.J."/>
        </authorList>
    </citation>
    <scope>NUCLEOTIDE SEQUENCE</scope>
    <source>
        <strain evidence="1">ChiW13-3771</strain>
    </source>
</reference>
<dbReference type="EMBL" id="DVHN01000001">
    <property type="protein sequence ID" value="HIR87328.1"/>
    <property type="molecule type" value="Genomic_DNA"/>
</dbReference>
<comment type="caution">
    <text evidence="1">The sequence shown here is derived from an EMBL/GenBank/DDBJ whole genome shotgun (WGS) entry which is preliminary data.</text>
</comment>
<dbReference type="GO" id="GO:0005829">
    <property type="term" value="C:cytosol"/>
    <property type="evidence" value="ECO:0007669"/>
    <property type="project" value="TreeGrafter"/>
</dbReference>
<evidence type="ECO:0000313" key="2">
    <source>
        <dbReference type="Proteomes" id="UP000824201"/>
    </source>
</evidence>
<dbReference type="PANTHER" id="PTHR10000:SF8">
    <property type="entry name" value="HAD SUPERFAMILY HYDROLASE-LIKE, TYPE 3"/>
    <property type="match status" value="1"/>
</dbReference>
<dbReference type="Pfam" id="PF08282">
    <property type="entry name" value="Hydrolase_3"/>
    <property type="match status" value="1"/>
</dbReference>
<dbReference type="InterPro" id="IPR000150">
    <property type="entry name" value="Cof"/>
</dbReference>
<name>A0A9D1JBP0_9FIRM</name>
<protein>
    <submittedName>
        <fullName evidence="1">HAD family hydrolase</fullName>
    </submittedName>
</protein>
<dbReference type="Gene3D" id="3.30.1240.10">
    <property type="match status" value="1"/>
</dbReference>
<dbReference type="CDD" id="cd07518">
    <property type="entry name" value="HAD_YbiV-Like"/>
    <property type="match status" value="1"/>
</dbReference>
<proteinExistence type="predicted"/>
<sequence>MIRFIASDIDGTLVPDGGTNMNPELFELIHQLKKKGIYFAAASGRQYGSVSKLFAPVKDDIFFIVENGALIRTAFEKIVSVPMKKDYVHQIIQEARQIPNCESLLCMEDISLVESHDQKFIDFLRYGYNNDIEQVKDLLAVDGTVLKVSLYNENDAESCIGHMIEPWNRVLKATLAGKQWVDFMDPSVNKGAALSYLQQYLNVKPEETMVFGDQLNDIEMMKQAKYSFAVATAREETKRAANAICGSYKEDGVIQVLRSLV</sequence>
<dbReference type="PANTHER" id="PTHR10000">
    <property type="entry name" value="PHOSPHOSERINE PHOSPHATASE"/>
    <property type="match status" value="1"/>
</dbReference>
<dbReference type="NCBIfam" id="TIGR00099">
    <property type="entry name" value="Cof-subfamily"/>
    <property type="match status" value="1"/>
</dbReference>
<evidence type="ECO:0000313" key="1">
    <source>
        <dbReference type="EMBL" id="HIR87328.1"/>
    </source>
</evidence>